<dbReference type="SUPFAM" id="SSF161111">
    <property type="entry name" value="Cation efflux protein transmembrane domain-like"/>
    <property type="match status" value="1"/>
</dbReference>
<evidence type="ECO:0000256" key="4">
    <source>
        <dbReference type="ARBA" id="ARBA00023136"/>
    </source>
</evidence>
<comment type="subcellular location">
    <subcellularLocation>
        <location evidence="1">Membrane</location>
        <topology evidence="1">Multi-pass membrane protein</topology>
    </subcellularLocation>
</comment>
<dbReference type="GO" id="GO:0008324">
    <property type="term" value="F:monoatomic cation transmembrane transporter activity"/>
    <property type="evidence" value="ECO:0007669"/>
    <property type="project" value="InterPro"/>
</dbReference>
<keyword evidence="3 6" id="KW-1133">Transmembrane helix</keyword>
<evidence type="ECO:0000256" key="1">
    <source>
        <dbReference type="ARBA" id="ARBA00004141"/>
    </source>
</evidence>
<feature type="region of interest" description="Disordered" evidence="5">
    <location>
        <begin position="142"/>
        <end position="189"/>
    </location>
</feature>
<gene>
    <name evidence="8" type="ORF">HNQ70_003697</name>
</gene>
<keyword evidence="4 6" id="KW-0472">Membrane</keyword>
<evidence type="ECO:0000256" key="6">
    <source>
        <dbReference type="SAM" id="Phobius"/>
    </source>
</evidence>
<evidence type="ECO:0000259" key="7">
    <source>
        <dbReference type="Pfam" id="PF01545"/>
    </source>
</evidence>
<keyword evidence="2 6" id="KW-0812">Transmembrane</keyword>
<evidence type="ECO:0000313" key="8">
    <source>
        <dbReference type="EMBL" id="MBB5273666.1"/>
    </source>
</evidence>
<dbReference type="Gene3D" id="1.20.1510.10">
    <property type="entry name" value="Cation efflux protein transmembrane domain"/>
    <property type="match status" value="1"/>
</dbReference>
<dbReference type="EMBL" id="JACHGB010000008">
    <property type="protein sequence ID" value="MBB5273666.1"/>
    <property type="molecule type" value="Genomic_DNA"/>
</dbReference>
<feature type="transmembrane region" description="Helical" evidence="6">
    <location>
        <begin position="12"/>
        <end position="32"/>
    </location>
</feature>
<keyword evidence="9" id="KW-1185">Reference proteome</keyword>
<organism evidence="8 9">
    <name type="scientific">Quisquiliibacterium transsilvanicum</name>
    <dbReference type="NCBI Taxonomy" id="1549638"/>
    <lineage>
        <taxon>Bacteria</taxon>
        <taxon>Pseudomonadati</taxon>
        <taxon>Pseudomonadota</taxon>
        <taxon>Betaproteobacteria</taxon>
        <taxon>Burkholderiales</taxon>
        <taxon>Burkholderiaceae</taxon>
        <taxon>Quisquiliibacterium</taxon>
    </lineage>
</organism>
<comment type="caution">
    <text evidence="8">The sequence shown here is derived from an EMBL/GenBank/DDBJ whole genome shotgun (WGS) entry which is preliminary data.</text>
</comment>
<feature type="domain" description="Cation efflux protein transmembrane" evidence="7">
    <location>
        <begin position="12"/>
        <end position="105"/>
    </location>
</feature>
<dbReference type="InterPro" id="IPR058533">
    <property type="entry name" value="Cation_efflux_TM"/>
</dbReference>
<dbReference type="RefSeq" id="WP_183970525.1">
    <property type="nucleotide sequence ID" value="NZ_BAABEW010000013.1"/>
</dbReference>
<name>A0A7W8HLN6_9BURK</name>
<evidence type="ECO:0000256" key="5">
    <source>
        <dbReference type="SAM" id="MobiDB-lite"/>
    </source>
</evidence>
<sequence>MSHPGPLRRFAWLSILAALVTIALKSGAWWLTGSVGFLSDALESLVNVAGAVMALAMLAIASRPADELHAFGHGKAESFSCAFEGALIAPAAGVNILWTGWRLARHSAHGLMDGVLPSGQLEALDAVLEGCRAQGLDFHAGRNPAQHRVHPSRADRGLRLDGGPIPGSRRRSRRRRCASQPPGAATLSP</sequence>
<evidence type="ECO:0000256" key="2">
    <source>
        <dbReference type="ARBA" id="ARBA00022692"/>
    </source>
</evidence>
<dbReference type="Proteomes" id="UP000532440">
    <property type="component" value="Unassembled WGS sequence"/>
</dbReference>
<evidence type="ECO:0000256" key="3">
    <source>
        <dbReference type="ARBA" id="ARBA00022989"/>
    </source>
</evidence>
<dbReference type="GO" id="GO:0016020">
    <property type="term" value="C:membrane"/>
    <property type="evidence" value="ECO:0007669"/>
    <property type="project" value="UniProtKB-SubCell"/>
</dbReference>
<feature type="compositionally biased region" description="Basic residues" evidence="5">
    <location>
        <begin position="168"/>
        <end position="177"/>
    </location>
</feature>
<accession>A0A7W8HLN6</accession>
<dbReference type="AlphaFoldDB" id="A0A7W8HLN6"/>
<dbReference type="Pfam" id="PF01545">
    <property type="entry name" value="Cation_efflux"/>
    <property type="match status" value="1"/>
</dbReference>
<reference evidence="8 9" key="1">
    <citation type="submission" date="2020-08" db="EMBL/GenBank/DDBJ databases">
        <title>Genomic Encyclopedia of Type Strains, Phase IV (KMG-IV): sequencing the most valuable type-strain genomes for metagenomic binning, comparative biology and taxonomic classification.</title>
        <authorList>
            <person name="Goeker M."/>
        </authorList>
    </citation>
    <scope>NUCLEOTIDE SEQUENCE [LARGE SCALE GENOMIC DNA]</scope>
    <source>
        <strain evidence="8 9">DSM 29781</strain>
    </source>
</reference>
<feature type="transmembrane region" description="Helical" evidence="6">
    <location>
        <begin position="44"/>
        <end position="61"/>
    </location>
</feature>
<evidence type="ECO:0000313" key="9">
    <source>
        <dbReference type="Proteomes" id="UP000532440"/>
    </source>
</evidence>
<dbReference type="InterPro" id="IPR027469">
    <property type="entry name" value="Cation_efflux_TMD_sf"/>
</dbReference>
<protein>
    <submittedName>
        <fullName evidence="8">Divalent metal cation (Fe/Co/Zn/Cd) transporter</fullName>
    </submittedName>
</protein>
<proteinExistence type="predicted"/>